<dbReference type="Proteomes" id="UP000190198">
    <property type="component" value="Unassembled WGS sequence"/>
</dbReference>
<comment type="caution">
    <text evidence="1">The sequence shown here is derived from an EMBL/GenBank/DDBJ whole genome shotgun (WGS) entry which is preliminary data.</text>
</comment>
<organism evidence="1 2">
    <name type="scientific">Solemya elarraichensis gill symbiont</name>
    <dbReference type="NCBI Taxonomy" id="1918949"/>
    <lineage>
        <taxon>Bacteria</taxon>
        <taxon>Pseudomonadati</taxon>
        <taxon>Pseudomonadota</taxon>
        <taxon>Gammaproteobacteria</taxon>
        <taxon>sulfur-oxidizing symbionts</taxon>
    </lineage>
</organism>
<sequence length="62" mass="7154">MKEWNEVLVWEEGGQKQASVLQCIPVVKWHMGRQQKMSVWVDVEQVDLVVEELEIGEETTAA</sequence>
<keyword evidence="2" id="KW-1185">Reference proteome</keyword>
<evidence type="ECO:0000313" key="2">
    <source>
        <dbReference type="Proteomes" id="UP000190198"/>
    </source>
</evidence>
<proteinExistence type="predicted"/>
<reference evidence="1 2" key="1">
    <citation type="submission" date="2016-11" db="EMBL/GenBank/DDBJ databases">
        <title>Mixed transmission modes and dynamic genome evolution in an obligate animal-bacterial symbiosis.</title>
        <authorList>
            <person name="Russell S.L."/>
            <person name="Corbett-Detig R.B."/>
            <person name="Cavanaugh C.M."/>
        </authorList>
    </citation>
    <scope>NUCLEOTIDE SEQUENCE [LARGE SCALE GENOMIC DNA]</scope>
    <source>
        <strain evidence="1">Sp-SM6</strain>
    </source>
</reference>
<evidence type="ECO:0000313" key="1">
    <source>
        <dbReference type="EMBL" id="OOZ38748.1"/>
    </source>
</evidence>
<dbReference type="EMBL" id="MPRK01000159">
    <property type="protein sequence ID" value="OOZ38748.1"/>
    <property type="molecule type" value="Genomic_DNA"/>
</dbReference>
<dbReference type="AlphaFoldDB" id="A0A1T2L0Z5"/>
<accession>A0A1T2L0Z5</accession>
<protein>
    <submittedName>
        <fullName evidence="1">Uncharacterized protein</fullName>
    </submittedName>
</protein>
<name>A0A1T2L0Z5_9GAMM</name>
<gene>
    <name evidence="1" type="ORF">BOW52_08090</name>
</gene>